<dbReference type="Proteomes" id="UP000260943">
    <property type="component" value="Unassembled WGS sequence"/>
</dbReference>
<keyword evidence="4" id="KW-0645">Protease</keyword>
<feature type="transmembrane region" description="Helical" evidence="2">
    <location>
        <begin position="217"/>
        <end position="237"/>
    </location>
</feature>
<name>A0A3E4QNT1_9ACTN</name>
<dbReference type="GO" id="GO:0080120">
    <property type="term" value="P:CAAX-box protein maturation"/>
    <property type="evidence" value="ECO:0007669"/>
    <property type="project" value="UniProtKB-ARBA"/>
</dbReference>
<keyword evidence="2" id="KW-0472">Membrane</keyword>
<accession>A0A3E4QNT1</accession>
<comment type="caution">
    <text evidence="4">The sequence shown here is derived from an EMBL/GenBank/DDBJ whole genome shotgun (WGS) entry which is preliminary data.</text>
</comment>
<protein>
    <submittedName>
        <fullName evidence="4">CPBP family intramembrane metalloprotease</fullName>
    </submittedName>
</protein>
<reference evidence="4 5" key="1">
    <citation type="submission" date="2018-08" db="EMBL/GenBank/DDBJ databases">
        <title>A genome reference for cultivated species of the human gut microbiota.</title>
        <authorList>
            <person name="Zou Y."/>
            <person name="Xue W."/>
            <person name="Luo G."/>
        </authorList>
    </citation>
    <scope>NUCLEOTIDE SEQUENCE [LARGE SCALE GENOMIC DNA]</scope>
    <source>
        <strain evidence="4 5">TF08-14</strain>
    </source>
</reference>
<dbReference type="GO" id="GO:0004175">
    <property type="term" value="F:endopeptidase activity"/>
    <property type="evidence" value="ECO:0007669"/>
    <property type="project" value="UniProtKB-ARBA"/>
</dbReference>
<keyword evidence="2" id="KW-1133">Transmembrane helix</keyword>
<dbReference type="RefSeq" id="WP_117680329.1">
    <property type="nucleotide sequence ID" value="NZ_JAQCWE010000002.1"/>
</dbReference>
<feature type="transmembrane region" description="Helical" evidence="2">
    <location>
        <begin position="274"/>
        <end position="302"/>
    </location>
</feature>
<dbReference type="EMBL" id="QSRJ01000017">
    <property type="protein sequence ID" value="RGL07293.1"/>
    <property type="molecule type" value="Genomic_DNA"/>
</dbReference>
<dbReference type="InterPro" id="IPR003675">
    <property type="entry name" value="Rce1/LyrA-like_dom"/>
</dbReference>
<keyword evidence="4" id="KW-0378">Hydrolase</keyword>
<evidence type="ECO:0000256" key="2">
    <source>
        <dbReference type="SAM" id="Phobius"/>
    </source>
</evidence>
<evidence type="ECO:0000313" key="5">
    <source>
        <dbReference type="Proteomes" id="UP000260943"/>
    </source>
</evidence>
<keyword evidence="4" id="KW-0482">Metalloprotease</keyword>
<feature type="transmembrane region" description="Helical" evidence="2">
    <location>
        <begin position="126"/>
        <end position="146"/>
    </location>
</feature>
<feature type="transmembrane region" description="Helical" evidence="2">
    <location>
        <begin position="322"/>
        <end position="346"/>
    </location>
</feature>
<feature type="region of interest" description="Disordered" evidence="1">
    <location>
        <begin position="1"/>
        <end position="70"/>
    </location>
</feature>
<feature type="domain" description="CAAX prenyl protease 2/Lysostaphin resistance protein A-like" evidence="3">
    <location>
        <begin position="218"/>
        <end position="319"/>
    </location>
</feature>
<proteinExistence type="predicted"/>
<evidence type="ECO:0000313" key="4">
    <source>
        <dbReference type="EMBL" id="RGL07293.1"/>
    </source>
</evidence>
<dbReference type="AlphaFoldDB" id="A0A3E4QNT1"/>
<organism evidence="4 5">
    <name type="scientific">Collinsella tanakaei</name>
    <dbReference type="NCBI Taxonomy" id="626935"/>
    <lineage>
        <taxon>Bacteria</taxon>
        <taxon>Bacillati</taxon>
        <taxon>Actinomycetota</taxon>
        <taxon>Coriobacteriia</taxon>
        <taxon>Coriobacteriales</taxon>
        <taxon>Coriobacteriaceae</taxon>
        <taxon>Collinsella</taxon>
    </lineage>
</organism>
<keyword evidence="2" id="KW-0812">Transmembrane</keyword>
<feature type="compositionally biased region" description="Basic and acidic residues" evidence="1">
    <location>
        <begin position="31"/>
        <end position="49"/>
    </location>
</feature>
<dbReference type="Pfam" id="PF02517">
    <property type="entry name" value="Rce1-like"/>
    <property type="match status" value="1"/>
</dbReference>
<feature type="transmembrane region" description="Helical" evidence="2">
    <location>
        <begin position="80"/>
        <end position="106"/>
    </location>
</feature>
<feature type="transmembrane region" description="Helical" evidence="2">
    <location>
        <begin position="167"/>
        <end position="197"/>
    </location>
</feature>
<evidence type="ECO:0000259" key="3">
    <source>
        <dbReference type="Pfam" id="PF02517"/>
    </source>
</evidence>
<evidence type="ECO:0000256" key="1">
    <source>
        <dbReference type="SAM" id="MobiDB-lite"/>
    </source>
</evidence>
<sequence length="375" mass="39871">MTQDLNNDLGGSAPTKEPPHPAPVSLAEVSAEEHANSEGEATRPTEEAPRPASEPPLPASAPLSLPAPVDQPQRSHRWRWVASLAGVVATDMIIQIVFSAVGMLLIELAAQAGVLSQARAAALIDSLTPIVVLTQAVRIVAMWPWWRHVARSTLVPRAESLPPLKRRLGSVAGLALLGVGLQFVLGVALTLILPLFPDVMDEYTELMDSAGAGSSDFSLLSVLSVTVLAAVGEEIVCRGVMLEYALRAVSGYRGPASHAPINDRMFWIANALQAAAFGLLHLNIVQSTYAFLLGLAMGWVYWKTRDLRYPMVLHLSINAASYIIEPISAALPSVAFIALLLACLIAGAKLFAMAWGAPRHHAPAGEEPSPNPPAD</sequence>
<dbReference type="GO" id="GO:0008237">
    <property type="term" value="F:metallopeptidase activity"/>
    <property type="evidence" value="ECO:0007669"/>
    <property type="project" value="UniProtKB-KW"/>
</dbReference>
<dbReference type="GO" id="GO:0006508">
    <property type="term" value="P:proteolysis"/>
    <property type="evidence" value="ECO:0007669"/>
    <property type="project" value="UniProtKB-KW"/>
</dbReference>
<gene>
    <name evidence="4" type="ORF">DXC81_10415</name>
</gene>